<evidence type="ECO:0000256" key="4">
    <source>
        <dbReference type="ARBA" id="ARBA00022452"/>
    </source>
</evidence>
<dbReference type="GO" id="GO:0015344">
    <property type="term" value="F:siderophore uptake transmembrane transporter activity"/>
    <property type="evidence" value="ECO:0007669"/>
    <property type="project" value="TreeGrafter"/>
</dbReference>
<keyword evidence="8 15" id="KW-0675">Receptor</keyword>
<feature type="signal peptide" evidence="12">
    <location>
        <begin position="1"/>
        <end position="28"/>
    </location>
</feature>
<dbReference type="InterPro" id="IPR039426">
    <property type="entry name" value="TonB-dep_rcpt-like"/>
</dbReference>
<dbReference type="GO" id="GO:0038023">
    <property type="term" value="F:signaling receptor activity"/>
    <property type="evidence" value="ECO:0007669"/>
    <property type="project" value="InterPro"/>
</dbReference>
<keyword evidence="16" id="KW-1185">Reference proteome</keyword>
<dbReference type="InterPro" id="IPR012910">
    <property type="entry name" value="Plug_dom"/>
</dbReference>
<dbReference type="NCBIfam" id="TIGR01783">
    <property type="entry name" value="TonB-siderophor"/>
    <property type="match status" value="1"/>
</dbReference>
<evidence type="ECO:0000256" key="3">
    <source>
        <dbReference type="ARBA" id="ARBA00022448"/>
    </source>
</evidence>
<dbReference type="InterPro" id="IPR037066">
    <property type="entry name" value="Plug_dom_sf"/>
</dbReference>
<evidence type="ECO:0000256" key="12">
    <source>
        <dbReference type="SAM" id="SignalP"/>
    </source>
</evidence>
<evidence type="ECO:0000256" key="10">
    <source>
        <dbReference type="PROSITE-ProRule" id="PRU01360"/>
    </source>
</evidence>
<reference evidence="15 16" key="1">
    <citation type="submission" date="2019-03" db="EMBL/GenBank/DDBJ databases">
        <title>The complete genome sequence of Neokomagataea sp. Jb2 NBRC113641.</title>
        <authorList>
            <person name="Chua K.-O."/>
            <person name="Chan K.-G."/>
            <person name="See-Too W.-S."/>
        </authorList>
    </citation>
    <scope>NUCLEOTIDE SEQUENCE [LARGE SCALE GENOMIC DNA]</scope>
    <source>
        <strain evidence="15 16">Jb2</strain>
    </source>
</reference>
<organism evidence="15 16">
    <name type="scientific">Oecophyllibacter saccharovorans</name>
    <dbReference type="NCBI Taxonomy" id="2558360"/>
    <lineage>
        <taxon>Bacteria</taxon>
        <taxon>Pseudomonadati</taxon>
        <taxon>Pseudomonadota</taxon>
        <taxon>Alphaproteobacteria</taxon>
        <taxon>Acetobacterales</taxon>
        <taxon>Acetobacteraceae</taxon>
        <taxon>Oecophyllibacter</taxon>
    </lineage>
</organism>
<evidence type="ECO:0000256" key="11">
    <source>
        <dbReference type="RuleBase" id="RU003357"/>
    </source>
</evidence>
<keyword evidence="5 10" id="KW-0812">Transmembrane</keyword>
<proteinExistence type="inferred from homology"/>
<dbReference type="Pfam" id="PF00593">
    <property type="entry name" value="TonB_dep_Rec_b-barrel"/>
    <property type="match status" value="1"/>
</dbReference>
<evidence type="ECO:0000256" key="1">
    <source>
        <dbReference type="ARBA" id="ARBA00004571"/>
    </source>
</evidence>
<evidence type="ECO:0000256" key="2">
    <source>
        <dbReference type="ARBA" id="ARBA00009810"/>
    </source>
</evidence>
<dbReference type="PANTHER" id="PTHR32552">
    <property type="entry name" value="FERRICHROME IRON RECEPTOR-RELATED"/>
    <property type="match status" value="1"/>
</dbReference>
<dbReference type="AlphaFoldDB" id="A0A506URR0"/>
<gene>
    <name evidence="15" type="ORF">E3202_03365</name>
</gene>
<keyword evidence="3 10" id="KW-0813">Transport</keyword>
<feature type="chain" id="PRO_5021393316" evidence="12">
    <location>
        <begin position="29"/>
        <end position="796"/>
    </location>
</feature>
<evidence type="ECO:0000256" key="9">
    <source>
        <dbReference type="ARBA" id="ARBA00023237"/>
    </source>
</evidence>
<dbReference type="InterPro" id="IPR036942">
    <property type="entry name" value="Beta-barrel_TonB_sf"/>
</dbReference>
<accession>A0A506URR0</accession>
<comment type="similarity">
    <text evidence="2 10 11">Belongs to the TonB-dependent receptor family.</text>
</comment>
<evidence type="ECO:0000256" key="7">
    <source>
        <dbReference type="ARBA" id="ARBA00023136"/>
    </source>
</evidence>
<keyword evidence="6 11" id="KW-0798">TonB box</keyword>
<dbReference type="CDD" id="cd01347">
    <property type="entry name" value="ligand_gated_channel"/>
    <property type="match status" value="1"/>
</dbReference>
<keyword evidence="4 10" id="KW-1134">Transmembrane beta strand</keyword>
<evidence type="ECO:0000259" key="13">
    <source>
        <dbReference type="Pfam" id="PF00593"/>
    </source>
</evidence>
<dbReference type="EMBL" id="SORZ01000001">
    <property type="protein sequence ID" value="TPW35969.1"/>
    <property type="molecule type" value="Genomic_DNA"/>
</dbReference>
<dbReference type="PANTHER" id="PTHR32552:SF83">
    <property type="entry name" value="BLR3904 PROTEIN"/>
    <property type="match status" value="1"/>
</dbReference>
<evidence type="ECO:0000313" key="16">
    <source>
        <dbReference type="Proteomes" id="UP000315037"/>
    </source>
</evidence>
<evidence type="ECO:0000256" key="8">
    <source>
        <dbReference type="ARBA" id="ARBA00023170"/>
    </source>
</evidence>
<protein>
    <submittedName>
        <fullName evidence="15">TonB-dependent siderophore receptor</fullName>
    </submittedName>
</protein>
<dbReference type="Proteomes" id="UP000315037">
    <property type="component" value="Unassembled WGS sequence"/>
</dbReference>
<dbReference type="PROSITE" id="PS52016">
    <property type="entry name" value="TONB_DEPENDENT_REC_3"/>
    <property type="match status" value="1"/>
</dbReference>
<dbReference type="SUPFAM" id="SSF56935">
    <property type="entry name" value="Porins"/>
    <property type="match status" value="1"/>
</dbReference>
<dbReference type="Pfam" id="PF07715">
    <property type="entry name" value="Plug"/>
    <property type="match status" value="1"/>
</dbReference>
<evidence type="ECO:0000313" key="15">
    <source>
        <dbReference type="EMBL" id="TPW35969.1"/>
    </source>
</evidence>
<comment type="subcellular location">
    <subcellularLocation>
        <location evidence="1 10">Cell outer membrane</location>
        <topology evidence="1 10">Multi-pass membrane protein</topology>
    </subcellularLocation>
</comment>
<sequence length="796" mass="86719">MSSCIRRCLKPVSAVLSFSGTAGFGAFAAEPPAPASQSIARAHPQAGKEGVAGTQAGAAAHNASHNMEARGVEQIHVTAHPFNTLGAGNDVGGRLPQDILHTPRTIDVIPHALMVQENVRSLDQALKNVPGITSSVGEGAGGLSGDQFLIRGFAAQNDIYEDGLRDFGVYTRDSFNYEAVNVIKGPSSEIFGNGTTGGAINIVTKTPQLNNREHVDFDGGSAMYFRGMVDVNRQLSDTSAFRVEGVATSNNVVGRDKVFSHRWGIAPSLAFGLGTDTTLLLQIMHQSGDGKPDYGVPVVPGADHIGRPVTQMGIPRSNWYGKDQDHDRTQDTMETARLKHRFNDHLVFHNDLRFGEYGRDFEASKAACGAACARALLAGEPQDGWVSRATGGGGAGKNVGGAPQPYKQDSWSFQDVASTVYDFRTGPLRHQLVGGFDIEYVHDQRHQYTFLTPIPAANLLYPDADVGPLVKVRGDSARGWRNLVNLPGLGQKADSSGSAFDAGIFLYDQIWFTQAWSLKGGFRWDRWQTGYNATGGNPADPNRHFNNTTNVINPTASLMYMPTARQTYYFTYATSTTPTGMYVTSGAVPIRPPGQLINKPEHATLFELGAKISAFHDRMGFTASLFRLTKDNALSADPATGQTISTGATQRNQGLELSVSGNPTRNWNISATYALYDPRTLKSQSPNQIGKMMQYVPHNQATLWTAYRLWPNTPWNVMVGGGVTWRQRVWLDLPNTARVPANVEFDAMIEHRISRHWRLSLNGYNLANRLNYGSLFVNRVTPAPGRAFIGRLTLDY</sequence>
<feature type="domain" description="TonB-dependent receptor plug" evidence="14">
    <location>
        <begin position="100"/>
        <end position="199"/>
    </location>
</feature>
<dbReference type="GO" id="GO:0015891">
    <property type="term" value="P:siderophore transport"/>
    <property type="evidence" value="ECO:0007669"/>
    <property type="project" value="InterPro"/>
</dbReference>
<feature type="domain" description="TonB-dependent receptor-like beta-barrel" evidence="13">
    <location>
        <begin position="274"/>
        <end position="766"/>
    </location>
</feature>
<dbReference type="RefSeq" id="WP_165600338.1">
    <property type="nucleotide sequence ID" value="NZ_SORZ01000001.1"/>
</dbReference>
<evidence type="ECO:0000256" key="6">
    <source>
        <dbReference type="ARBA" id="ARBA00023077"/>
    </source>
</evidence>
<dbReference type="InterPro" id="IPR000531">
    <property type="entry name" value="Beta-barrel_TonB"/>
</dbReference>
<name>A0A506URR0_9PROT</name>
<keyword evidence="12" id="KW-0732">Signal</keyword>
<dbReference type="Gene3D" id="2.40.170.20">
    <property type="entry name" value="TonB-dependent receptor, beta-barrel domain"/>
    <property type="match status" value="1"/>
</dbReference>
<dbReference type="InterPro" id="IPR010105">
    <property type="entry name" value="TonB_sidphr_rcpt"/>
</dbReference>
<comment type="caution">
    <text evidence="15">The sequence shown here is derived from an EMBL/GenBank/DDBJ whole genome shotgun (WGS) entry which is preliminary data.</text>
</comment>
<keyword evidence="7 10" id="KW-0472">Membrane</keyword>
<evidence type="ECO:0000259" key="14">
    <source>
        <dbReference type="Pfam" id="PF07715"/>
    </source>
</evidence>
<evidence type="ECO:0000256" key="5">
    <source>
        <dbReference type="ARBA" id="ARBA00022692"/>
    </source>
</evidence>
<dbReference type="GO" id="GO:0009279">
    <property type="term" value="C:cell outer membrane"/>
    <property type="evidence" value="ECO:0007669"/>
    <property type="project" value="UniProtKB-SubCell"/>
</dbReference>
<keyword evidence="9 10" id="KW-0998">Cell outer membrane</keyword>
<dbReference type="Gene3D" id="2.170.130.10">
    <property type="entry name" value="TonB-dependent receptor, plug domain"/>
    <property type="match status" value="1"/>
</dbReference>